<dbReference type="PANTHER" id="PTHR48109:SF1">
    <property type="entry name" value="DIHYDROOROTATE DEHYDROGENASE (FUMARATE)"/>
    <property type="match status" value="1"/>
</dbReference>
<dbReference type="InterPro" id="IPR012135">
    <property type="entry name" value="Dihydroorotate_DH_1_2"/>
</dbReference>
<feature type="domain" description="Dihydroorotate dehydrogenase catalytic" evidence="7">
    <location>
        <begin position="10"/>
        <end position="271"/>
    </location>
</feature>
<evidence type="ECO:0000256" key="6">
    <source>
        <dbReference type="ARBA" id="ARBA00023002"/>
    </source>
</evidence>
<reference evidence="8 9" key="1">
    <citation type="submission" date="2019-01" db="EMBL/GenBank/DDBJ databases">
        <title>Novel species of Nocardioides.</title>
        <authorList>
            <person name="Liu Q."/>
            <person name="Xin Y.-H."/>
        </authorList>
    </citation>
    <scope>NUCLEOTIDE SEQUENCE [LARGE SCALE GENOMIC DNA]</scope>
    <source>
        <strain evidence="8 9">CGMCC 4.6875</strain>
    </source>
</reference>
<evidence type="ECO:0000256" key="3">
    <source>
        <dbReference type="ARBA" id="ARBA00022630"/>
    </source>
</evidence>
<name>A0A4Q2SDH6_9ACTN</name>
<dbReference type="Pfam" id="PF01180">
    <property type="entry name" value="DHO_dh"/>
    <property type="match status" value="1"/>
</dbReference>
<dbReference type="EMBL" id="SDWU01000005">
    <property type="protein sequence ID" value="RYC03386.1"/>
    <property type="molecule type" value="Genomic_DNA"/>
</dbReference>
<dbReference type="AlphaFoldDB" id="A0A4Q2SDH6"/>
<dbReference type="Gene3D" id="3.20.20.70">
    <property type="entry name" value="Aldolase class I"/>
    <property type="match status" value="1"/>
</dbReference>
<dbReference type="InterPro" id="IPR050074">
    <property type="entry name" value="DHO_dehydrogenase"/>
</dbReference>
<dbReference type="UniPathway" id="UPA00070"/>
<dbReference type="OrthoDB" id="9794954at2"/>
<evidence type="ECO:0000256" key="2">
    <source>
        <dbReference type="ARBA" id="ARBA00004725"/>
    </source>
</evidence>
<accession>A0A4Q2SDH6</accession>
<organism evidence="8 9">
    <name type="scientific">Nocardioides ganghwensis</name>
    <dbReference type="NCBI Taxonomy" id="252230"/>
    <lineage>
        <taxon>Bacteria</taxon>
        <taxon>Bacillati</taxon>
        <taxon>Actinomycetota</taxon>
        <taxon>Actinomycetes</taxon>
        <taxon>Propionibacteriales</taxon>
        <taxon>Nocardioidaceae</taxon>
        <taxon>Nocardioides</taxon>
    </lineage>
</organism>
<keyword evidence="9" id="KW-1185">Reference proteome</keyword>
<dbReference type="RefSeq" id="WP_129453941.1">
    <property type="nucleotide sequence ID" value="NZ_JACXYX010000008.1"/>
</dbReference>
<dbReference type="InterPro" id="IPR013785">
    <property type="entry name" value="Aldolase_TIM"/>
</dbReference>
<dbReference type="GO" id="GO:0005737">
    <property type="term" value="C:cytoplasm"/>
    <property type="evidence" value="ECO:0007669"/>
    <property type="project" value="InterPro"/>
</dbReference>
<keyword evidence="4" id="KW-0288">FMN</keyword>
<keyword evidence="6" id="KW-0560">Oxidoreductase</keyword>
<proteinExistence type="predicted"/>
<dbReference type="PIRSF" id="PIRSF000164">
    <property type="entry name" value="DHO_oxidase"/>
    <property type="match status" value="1"/>
</dbReference>
<evidence type="ECO:0000259" key="7">
    <source>
        <dbReference type="Pfam" id="PF01180"/>
    </source>
</evidence>
<comment type="caution">
    <text evidence="8">The sequence shown here is derived from an EMBL/GenBank/DDBJ whole genome shotgun (WGS) entry which is preliminary data.</text>
</comment>
<evidence type="ECO:0000313" key="9">
    <source>
        <dbReference type="Proteomes" id="UP000293291"/>
    </source>
</evidence>
<evidence type="ECO:0000256" key="4">
    <source>
        <dbReference type="ARBA" id="ARBA00022643"/>
    </source>
</evidence>
<dbReference type="Proteomes" id="UP000293291">
    <property type="component" value="Unassembled WGS sequence"/>
</dbReference>
<comment type="cofactor">
    <cofactor evidence="1">
        <name>FMN</name>
        <dbReference type="ChEBI" id="CHEBI:58210"/>
    </cofactor>
</comment>
<dbReference type="SUPFAM" id="SSF51395">
    <property type="entry name" value="FMN-linked oxidoreductases"/>
    <property type="match status" value="1"/>
</dbReference>
<evidence type="ECO:0000313" key="8">
    <source>
        <dbReference type="EMBL" id="RYC03386.1"/>
    </source>
</evidence>
<evidence type="ECO:0000256" key="5">
    <source>
        <dbReference type="ARBA" id="ARBA00022975"/>
    </source>
</evidence>
<keyword evidence="3" id="KW-0285">Flavoprotein</keyword>
<dbReference type="PANTHER" id="PTHR48109">
    <property type="entry name" value="DIHYDROOROTATE DEHYDROGENASE (QUINONE), MITOCHONDRIAL-RELATED"/>
    <property type="match status" value="1"/>
</dbReference>
<comment type="pathway">
    <text evidence="2">Pyrimidine metabolism; UMP biosynthesis via de novo pathway.</text>
</comment>
<protein>
    <submittedName>
        <fullName evidence="8">Dihydroorotate dehydrogenase</fullName>
    </submittedName>
</protein>
<sequence>MSAALLGRVPGPVMVAAGCGGTGRELLPYAGPAGLDGLDLVTRSITLDARSGGPGPRVVEVPGGLVNAVGLPNPGLEHFLATELPWLVRAGARVFVSVAGATMGEYADLARRLSRAPGVAGLEVNVGAPDEAGAGLFEVREPYHAASVIAAVRREFPADRPVLAKLRPDVSRIVEGARACHEAGATAVVVGNAVPAAFRDGRPGGLSGPAIASVALRCVVEVHRALPDVPTIGCGGVHDVASARAFLDAGARGVQVGTALLHDPTTVTRLRAALLPVDPPTPEETP</sequence>
<keyword evidence="5" id="KW-0665">Pyrimidine biosynthesis</keyword>
<dbReference type="InterPro" id="IPR005720">
    <property type="entry name" value="Dihydroorotate_DH_cat"/>
</dbReference>
<dbReference type="GO" id="GO:0044205">
    <property type="term" value="P:'de novo' UMP biosynthetic process"/>
    <property type="evidence" value="ECO:0007669"/>
    <property type="project" value="UniProtKB-UniPathway"/>
</dbReference>
<dbReference type="GO" id="GO:0006207">
    <property type="term" value="P:'de novo' pyrimidine nucleobase biosynthetic process"/>
    <property type="evidence" value="ECO:0007669"/>
    <property type="project" value="TreeGrafter"/>
</dbReference>
<evidence type="ECO:0000256" key="1">
    <source>
        <dbReference type="ARBA" id="ARBA00001917"/>
    </source>
</evidence>
<gene>
    <name evidence="8" type="ORF">EUA07_05160</name>
</gene>
<dbReference type="GO" id="GO:0004152">
    <property type="term" value="F:dihydroorotate dehydrogenase activity"/>
    <property type="evidence" value="ECO:0007669"/>
    <property type="project" value="InterPro"/>
</dbReference>